<evidence type="ECO:0000256" key="1">
    <source>
        <dbReference type="ARBA" id="ARBA00022434"/>
    </source>
</evidence>
<dbReference type="InterPro" id="IPR009078">
    <property type="entry name" value="Ferritin-like_SF"/>
</dbReference>
<keyword evidence="2 3" id="KW-0408">Iron</keyword>
<dbReference type="GO" id="GO:0004322">
    <property type="term" value="F:ferroxidase activity"/>
    <property type="evidence" value="ECO:0007669"/>
    <property type="project" value="TreeGrafter"/>
</dbReference>
<dbReference type="GO" id="GO:0008199">
    <property type="term" value="F:ferric iron binding"/>
    <property type="evidence" value="ECO:0007669"/>
    <property type="project" value="InterPro"/>
</dbReference>
<dbReference type="Pfam" id="PF00210">
    <property type="entry name" value="Ferritin"/>
    <property type="match status" value="1"/>
</dbReference>
<reference evidence="5 6" key="1">
    <citation type="submission" date="2008-07" db="EMBL/GenBank/DDBJ databases">
        <authorList>
            <person name="Gonzalez J."/>
            <person name="Sokolova T."/>
            <person name="Ferriera S."/>
            <person name="Johnson J."/>
            <person name="Kravitz S."/>
            <person name="Beeson K."/>
            <person name="Sutton G."/>
            <person name="Rogers Y.-H."/>
            <person name="Friedman R."/>
            <person name="Frazier M."/>
            <person name="Venter J.C."/>
        </authorList>
    </citation>
    <scope>NUCLEOTIDE SEQUENCE [LARGE SCALE GENOMIC DNA]</scope>
    <source>
        <strain evidence="5 6">DSM 12653</strain>
    </source>
</reference>
<feature type="domain" description="Ferritin-like diiron" evidence="4">
    <location>
        <begin position="17"/>
        <end position="167"/>
    </location>
</feature>
<dbReference type="PIRSF" id="PIRSF018063">
    <property type="entry name" value="Ferrtn_UCP018063"/>
    <property type="match status" value="1"/>
</dbReference>
<protein>
    <recommendedName>
        <fullName evidence="4">Ferritin-like diiron domain-containing protein</fullName>
    </recommendedName>
</protein>
<dbReference type="InterPro" id="IPR009040">
    <property type="entry name" value="Ferritin-like_diiron"/>
</dbReference>
<dbReference type="InterPro" id="IPR014490">
    <property type="entry name" value="Dps-like"/>
</dbReference>
<evidence type="ECO:0000256" key="2">
    <source>
        <dbReference type="ARBA" id="ARBA00023004"/>
    </source>
</evidence>
<dbReference type="PROSITE" id="PS50905">
    <property type="entry name" value="FERRITIN_LIKE"/>
    <property type="match status" value="1"/>
</dbReference>
<dbReference type="Gene3D" id="1.20.1260.10">
    <property type="match status" value="1"/>
</dbReference>
<keyword evidence="1" id="KW-0409">Iron storage</keyword>
<comment type="caution">
    <text evidence="5">The sequence shown here is derived from an EMBL/GenBank/DDBJ whole genome shotgun (WGS) entry which is preliminary data.</text>
</comment>
<name>A0A0F5PKE2_9THEO</name>
<sequence length="167" mass="19021">MYGRRNSMGTKGREIVGGHADKIIEMLNKAFADEWLAYYQYWIGAKIARGPMGEAVAAELAEHAGEELEHAEKLAERIIQLGGTPIIKPEDWYKLTNCGYDAPDNPDVKVLLEQNIKGEQCAIEVYNKMLSELKDIDPVTYHLVLEILEDEIEHEEDLETLKDSMKW</sequence>
<organism evidence="5 6">
    <name type="scientific">Caldanaerobacter subterraneus subsp. pacificus DSM 12653</name>
    <dbReference type="NCBI Taxonomy" id="391606"/>
    <lineage>
        <taxon>Bacteria</taxon>
        <taxon>Bacillati</taxon>
        <taxon>Bacillota</taxon>
        <taxon>Clostridia</taxon>
        <taxon>Thermoanaerobacterales</taxon>
        <taxon>Thermoanaerobacteraceae</taxon>
        <taxon>Caldanaerobacter</taxon>
    </lineage>
</organism>
<keyword evidence="3" id="KW-0479">Metal-binding</keyword>
<feature type="binding site" evidence="3">
    <location>
        <position position="70"/>
    </location>
    <ligand>
        <name>Fe cation</name>
        <dbReference type="ChEBI" id="CHEBI:24875"/>
    </ligand>
</feature>
<accession>A0A0F5PKE2</accession>
<evidence type="ECO:0000256" key="3">
    <source>
        <dbReference type="PIRSR" id="PIRSR018063-50"/>
    </source>
</evidence>
<evidence type="ECO:0000259" key="4">
    <source>
        <dbReference type="PROSITE" id="PS50905"/>
    </source>
</evidence>
<dbReference type="GO" id="GO:0006879">
    <property type="term" value="P:intracellular iron ion homeostasis"/>
    <property type="evidence" value="ECO:0007669"/>
    <property type="project" value="UniProtKB-KW"/>
</dbReference>
<feature type="binding site" evidence="3">
    <location>
        <position position="151"/>
    </location>
    <ligand>
        <name>Fe cation</name>
        <dbReference type="ChEBI" id="CHEBI:24875"/>
    </ligand>
</feature>
<dbReference type="InterPro" id="IPR008331">
    <property type="entry name" value="Ferritin_DPS_dom"/>
</dbReference>
<proteinExistence type="predicted"/>
<dbReference type="Proteomes" id="UP000010146">
    <property type="component" value="Unassembled WGS sequence"/>
</dbReference>
<dbReference type="GO" id="GO:0020037">
    <property type="term" value="F:heme binding"/>
    <property type="evidence" value="ECO:0007669"/>
    <property type="project" value="TreeGrafter"/>
</dbReference>
<dbReference type="PANTHER" id="PTHR30295">
    <property type="entry name" value="BACTERIOFERRITIN"/>
    <property type="match status" value="1"/>
</dbReference>
<dbReference type="SUPFAM" id="SSF47240">
    <property type="entry name" value="Ferritin-like"/>
    <property type="match status" value="1"/>
</dbReference>
<feature type="binding site" evidence="3">
    <location>
        <position position="34"/>
    </location>
    <ligand>
        <name>Fe cation</name>
        <dbReference type="ChEBI" id="CHEBI:24875"/>
    </ligand>
</feature>
<reference evidence="5 6" key="2">
    <citation type="journal article" date="2015" name="BMC Genomics">
        <title>Analysis of three genomes within the thermophilic bacterial species Caldanaerobacter subterraneus with a focus on carbon monoxide dehydrogenase evolution and hydrolase diversity.</title>
        <authorList>
            <person name="Sant'Anna F.H."/>
            <person name="Lebedinsky A.V."/>
            <person name="Sokolova T.G."/>
            <person name="Robb F.T."/>
            <person name="Gonzalez J.M."/>
        </authorList>
    </citation>
    <scope>NUCLEOTIDE SEQUENCE [LARGE SCALE GENOMIC DNA]</scope>
    <source>
        <strain evidence="5 6">DSM 12653</strain>
    </source>
</reference>
<dbReference type="PANTHER" id="PTHR30295:SF1">
    <property type="entry name" value="DNA PROTECTION DURING STARVATION PROTEIN"/>
    <property type="match status" value="1"/>
</dbReference>
<dbReference type="AlphaFoldDB" id="A0A0F5PKE2"/>
<dbReference type="GO" id="GO:0005829">
    <property type="term" value="C:cytosol"/>
    <property type="evidence" value="ECO:0007669"/>
    <property type="project" value="TreeGrafter"/>
</dbReference>
<dbReference type="InterPro" id="IPR012347">
    <property type="entry name" value="Ferritin-like"/>
</dbReference>
<reference evidence="6" key="3">
    <citation type="submission" date="2015-02" db="EMBL/GenBank/DDBJ databases">
        <title>Genome analysis of three genomes within the thermophilic hydrogenogenic bacterial species Caldanaerobacter subterraneus.</title>
        <authorList>
            <person name="Sant'Anna F.H."/>
            <person name="Lebedinsky A."/>
            <person name="Sokolova T."/>
            <person name="Robb F.T."/>
            <person name="Gonzalez J.M."/>
        </authorList>
    </citation>
    <scope>NUCLEOTIDE SEQUENCE [LARGE SCALE GENOMIC DNA]</scope>
    <source>
        <strain evidence="6">DSM 12653</strain>
    </source>
</reference>
<gene>
    <name evidence="5" type="ORF">CDSM653_01976</name>
</gene>
<dbReference type="CDD" id="cd01052">
    <property type="entry name" value="DPSL"/>
    <property type="match status" value="1"/>
</dbReference>
<evidence type="ECO:0000313" key="6">
    <source>
        <dbReference type="Proteomes" id="UP000010146"/>
    </source>
</evidence>
<dbReference type="EMBL" id="ABXP02000106">
    <property type="protein sequence ID" value="KKC29122.1"/>
    <property type="molecule type" value="Genomic_DNA"/>
</dbReference>
<evidence type="ECO:0000313" key="5">
    <source>
        <dbReference type="EMBL" id="KKC29122.1"/>
    </source>
</evidence>
<dbReference type="InterPro" id="IPR033921">
    <property type="entry name" value="DPSL_diiron-bd_dom"/>
</dbReference>
<feature type="binding site" evidence="3">
    <location>
        <position position="119"/>
    </location>
    <ligand>
        <name>Fe cation</name>
        <dbReference type="ChEBI" id="CHEBI:24875"/>
    </ligand>
</feature>
<feature type="binding site" evidence="3">
    <location>
        <position position="154"/>
    </location>
    <ligand>
        <name>Fe cation</name>
        <dbReference type="ChEBI" id="CHEBI:24875"/>
    </ligand>
</feature>